<proteinExistence type="inferred from homology"/>
<evidence type="ECO:0000256" key="6">
    <source>
        <dbReference type="PIRNR" id="PIRNR018968"/>
    </source>
</evidence>
<organism evidence="8 9">
    <name type="scientific">Bacillus thuringiensis</name>
    <dbReference type="NCBI Taxonomy" id="1428"/>
    <lineage>
        <taxon>Bacteria</taxon>
        <taxon>Bacillati</taxon>
        <taxon>Bacillota</taxon>
        <taxon>Bacilli</taxon>
        <taxon>Bacillales</taxon>
        <taxon>Bacillaceae</taxon>
        <taxon>Bacillus</taxon>
        <taxon>Bacillus cereus group</taxon>
    </lineage>
</organism>
<evidence type="ECO:0000313" key="9">
    <source>
        <dbReference type="Proteomes" id="UP000092743"/>
    </source>
</evidence>
<gene>
    <name evidence="8" type="ORF">BT246_65290</name>
</gene>
<sequence>MLFKLSMSGLKSKLQDYIVLLVGLIVSISTFYMFQTLSLNKAFLESNPHAAAIAIAFQIGSFLLAIVTFFYILYANSFLLSLRQKEFGMYMMLGAKKHKVALLMFIETIVVGAASLAIGIAVGVGLAEGIGQLLMKQLEFSGEGYQAFYIPSMTVTCIFFFALFIVSAIMNSMKLSRISVLQLVHADAKTERVAVKGQMTGVVAFLGLILLGIGYGSLIHIAYLQEKELATVPKFMGIGLITATVGTYMLFGSLLPVMLNKIKSNKKRREKGLNTFTFAQLNFRINSLTRVLATVAILVALGAGGIACGMAFKNNVLKQTNKMKIYDSVVHNPTAEEKKILSSILFQEKLAYRYKVDDKYVYYIKEDLEKNRPLVIDMENMKTMKVSEEFPMDAFTLSRKWSDKDAKPKQWREAFQIIQPQYMYPDHEVKIVDRNIYDNMKGTENTVFIGKTDDFGAYLKKWKKLNELQVVKYKNVQPEELNSTYQTYKGNYSFSSGFMFMGFFVGIAFLAMMASCLMFKILSGASKDRTRYQMLRKIGVRRELLTQSIYKELFFVFLVPAIVGMVHVLVGMNMFSPLLMDTYFRIWLPLVIFVVIYSIYYFITVQLYKRIVLPKED</sequence>
<evidence type="ECO:0000256" key="4">
    <source>
        <dbReference type="ARBA" id="ARBA00022989"/>
    </source>
</evidence>
<feature type="transmembrane region" description="Helical" evidence="6">
    <location>
        <begin position="55"/>
        <end position="79"/>
    </location>
</feature>
<reference evidence="8 9" key="1">
    <citation type="submission" date="2016-04" db="EMBL/GenBank/DDBJ databases">
        <title>High quality genome of the nematocidal Bacillus thuringiensis MYBT18246.</title>
        <authorList>
            <person name="Hollensteiner J."/>
            <person name="Poehlein A."/>
            <person name="Sproeer C."/>
            <person name="Bunk B."/>
            <person name="Rosenstiel P."/>
            <person name="Schulenburg H."/>
            <person name="Liesegang H."/>
        </authorList>
    </citation>
    <scope>NUCLEOTIDE SEQUENCE [LARGE SCALE GENOMIC DNA]</scope>
    <source>
        <strain evidence="8 9">MYBT18246</strain>
        <plasmid evidence="8 9">p142098</plasmid>
    </source>
</reference>
<accession>A0A9W3SII1</accession>
<keyword evidence="8" id="KW-0614">Plasmid</keyword>
<evidence type="ECO:0000259" key="7">
    <source>
        <dbReference type="Pfam" id="PF02687"/>
    </source>
</evidence>
<dbReference type="PANTHER" id="PTHR46795">
    <property type="entry name" value="ABC TRANSPORTER PERMEASE-RELATED-RELATED"/>
    <property type="match status" value="1"/>
</dbReference>
<evidence type="ECO:0000313" key="8">
    <source>
        <dbReference type="EMBL" id="ANS51821.1"/>
    </source>
</evidence>
<feature type="domain" description="ABC3 transporter permease C-terminal" evidence="7">
    <location>
        <begin position="60"/>
        <end position="170"/>
    </location>
</feature>
<feature type="transmembrane region" description="Helical" evidence="6">
    <location>
        <begin position="553"/>
        <end position="572"/>
    </location>
</feature>
<evidence type="ECO:0000256" key="2">
    <source>
        <dbReference type="ARBA" id="ARBA00022475"/>
    </source>
</evidence>
<feature type="transmembrane region" description="Helical" evidence="6">
    <location>
        <begin position="584"/>
        <end position="603"/>
    </location>
</feature>
<protein>
    <submittedName>
        <fullName evidence="8">ABC transporter permease protein</fullName>
    </submittedName>
</protein>
<dbReference type="GO" id="GO:0005886">
    <property type="term" value="C:plasma membrane"/>
    <property type="evidence" value="ECO:0007669"/>
    <property type="project" value="UniProtKB-SubCell"/>
</dbReference>
<keyword evidence="6" id="KW-0813">Transport</keyword>
<evidence type="ECO:0000256" key="5">
    <source>
        <dbReference type="ARBA" id="ARBA00023136"/>
    </source>
</evidence>
<keyword evidence="2 6" id="KW-1003">Cell membrane</keyword>
<dbReference type="Proteomes" id="UP000092743">
    <property type="component" value="Plasmid p142098"/>
</dbReference>
<feature type="transmembrane region" description="Helical" evidence="6">
    <location>
        <begin position="100"/>
        <end position="127"/>
    </location>
</feature>
<dbReference type="GO" id="GO:0055085">
    <property type="term" value="P:transmembrane transport"/>
    <property type="evidence" value="ECO:0007669"/>
    <property type="project" value="UniProtKB-UniRule"/>
</dbReference>
<dbReference type="InterPro" id="IPR027022">
    <property type="entry name" value="ABC_permease_BceB-typ"/>
</dbReference>
<keyword evidence="5 6" id="KW-0472">Membrane</keyword>
<comment type="similarity">
    <text evidence="6">Belongs to the ABC-4 integral membrane protein family.</text>
</comment>
<dbReference type="PANTHER" id="PTHR46795:SF3">
    <property type="entry name" value="ABC TRANSPORTER PERMEASE"/>
    <property type="match status" value="1"/>
</dbReference>
<dbReference type="AlphaFoldDB" id="A0A9W3SII1"/>
<keyword evidence="4 6" id="KW-1133">Transmembrane helix</keyword>
<feature type="transmembrane region" description="Helical" evidence="6">
    <location>
        <begin position="498"/>
        <end position="522"/>
    </location>
</feature>
<feature type="transmembrane region" description="Helical" evidence="6">
    <location>
        <begin position="147"/>
        <end position="169"/>
    </location>
</feature>
<dbReference type="PIRSF" id="PIRSF018968">
    <property type="entry name" value="ABC_permease_BceB"/>
    <property type="match status" value="1"/>
</dbReference>
<evidence type="ECO:0000256" key="3">
    <source>
        <dbReference type="ARBA" id="ARBA00022692"/>
    </source>
</evidence>
<feature type="transmembrane region" description="Helical" evidence="6">
    <location>
        <begin position="202"/>
        <end position="223"/>
    </location>
</feature>
<dbReference type="InterPro" id="IPR003838">
    <property type="entry name" value="ABC3_permease_C"/>
</dbReference>
<evidence type="ECO:0000256" key="1">
    <source>
        <dbReference type="ARBA" id="ARBA00004651"/>
    </source>
</evidence>
<feature type="transmembrane region" description="Helical" evidence="6">
    <location>
        <begin position="291"/>
        <end position="312"/>
    </location>
</feature>
<dbReference type="EMBL" id="CP015352">
    <property type="protein sequence ID" value="ANS51821.1"/>
    <property type="molecule type" value="Genomic_DNA"/>
</dbReference>
<feature type="transmembrane region" description="Helical" evidence="6">
    <location>
        <begin position="235"/>
        <end position="259"/>
    </location>
</feature>
<comment type="subcellular location">
    <subcellularLocation>
        <location evidence="1 6">Cell membrane</location>
        <topology evidence="1 6">Multi-pass membrane protein</topology>
    </subcellularLocation>
</comment>
<keyword evidence="3 6" id="KW-0812">Transmembrane</keyword>
<name>A0A9W3SII1_BACTU</name>
<geneLocation type="plasmid" evidence="8 9">
    <name>p142098</name>
</geneLocation>
<feature type="transmembrane region" description="Helical" evidence="6">
    <location>
        <begin position="17"/>
        <end position="35"/>
    </location>
</feature>
<dbReference type="RefSeq" id="WP_065486363.1">
    <property type="nucleotide sequence ID" value="NZ_CP015352.1"/>
</dbReference>
<dbReference type="InterPro" id="IPR052536">
    <property type="entry name" value="ABC-4_Integral_Memb_Prot"/>
</dbReference>
<dbReference type="Pfam" id="PF02687">
    <property type="entry name" value="FtsX"/>
    <property type="match status" value="1"/>
</dbReference>